<name>A0ACC2PMI1_9HYME</name>
<reference evidence="1" key="1">
    <citation type="submission" date="2023-04" db="EMBL/GenBank/DDBJ databases">
        <title>A chromosome-level genome assembly of the parasitoid wasp Eretmocerus hayati.</title>
        <authorList>
            <person name="Zhong Y."/>
            <person name="Liu S."/>
            <person name="Liu Y."/>
        </authorList>
    </citation>
    <scope>NUCLEOTIDE SEQUENCE</scope>
    <source>
        <strain evidence="1">ZJU_SS_LIU_2023</strain>
    </source>
</reference>
<evidence type="ECO:0000313" key="2">
    <source>
        <dbReference type="Proteomes" id="UP001239111"/>
    </source>
</evidence>
<sequence>MSEASRAKPHLPQFDIFGYVASAARVYRMSKAPLITQDELRSAAKSGGYPEPPSGLHQLLVDATQDDFDREELAMLLAQMMYESEGFQKLENRDAAVDPGDGTYNVAGVGLPEKSYHGRGLIKLAWADNYKAASEALGLGDQLLKQPELVADNLEYGLLTSVWYWREVVRAECAGSPNTFGLTTRAMLNGPVECSGGFNQQAYDRYQLYLKVAGAMGIQNKASECGCYDL</sequence>
<comment type="caution">
    <text evidence="1">The sequence shown here is derived from an EMBL/GenBank/DDBJ whole genome shotgun (WGS) entry which is preliminary data.</text>
</comment>
<organism evidence="1 2">
    <name type="scientific">Eretmocerus hayati</name>
    <dbReference type="NCBI Taxonomy" id="131215"/>
    <lineage>
        <taxon>Eukaryota</taxon>
        <taxon>Metazoa</taxon>
        <taxon>Ecdysozoa</taxon>
        <taxon>Arthropoda</taxon>
        <taxon>Hexapoda</taxon>
        <taxon>Insecta</taxon>
        <taxon>Pterygota</taxon>
        <taxon>Neoptera</taxon>
        <taxon>Endopterygota</taxon>
        <taxon>Hymenoptera</taxon>
        <taxon>Apocrita</taxon>
        <taxon>Proctotrupomorpha</taxon>
        <taxon>Chalcidoidea</taxon>
        <taxon>Aphelinidae</taxon>
        <taxon>Aphelininae</taxon>
        <taxon>Eretmocerus</taxon>
    </lineage>
</organism>
<keyword evidence="2" id="KW-1185">Reference proteome</keyword>
<dbReference type="Proteomes" id="UP001239111">
    <property type="component" value="Chromosome 1"/>
</dbReference>
<gene>
    <name evidence="1" type="ORF">QAD02_020033</name>
</gene>
<dbReference type="EMBL" id="CM056741">
    <property type="protein sequence ID" value="KAJ8684241.1"/>
    <property type="molecule type" value="Genomic_DNA"/>
</dbReference>
<evidence type="ECO:0000313" key="1">
    <source>
        <dbReference type="EMBL" id="KAJ8684241.1"/>
    </source>
</evidence>
<accession>A0ACC2PMI1</accession>
<protein>
    <submittedName>
        <fullName evidence="1">Uncharacterized protein</fullName>
    </submittedName>
</protein>
<proteinExistence type="predicted"/>